<accession>A0ABS0CNV3</accession>
<dbReference type="RefSeq" id="WP_195129554.1">
    <property type="nucleotide sequence ID" value="NZ_JADLQX010000007.1"/>
</dbReference>
<gene>
    <name evidence="2" type="ORF">IU459_11905</name>
</gene>
<keyword evidence="3" id="KW-1185">Reference proteome</keyword>
<feature type="region of interest" description="Disordered" evidence="1">
    <location>
        <begin position="96"/>
        <end position="116"/>
    </location>
</feature>
<comment type="caution">
    <text evidence="2">The sequence shown here is derived from an EMBL/GenBank/DDBJ whole genome shotgun (WGS) entry which is preliminary data.</text>
</comment>
<evidence type="ECO:0000313" key="3">
    <source>
        <dbReference type="Proteomes" id="UP000702209"/>
    </source>
</evidence>
<dbReference type="EMBL" id="JADLQX010000007">
    <property type="protein sequence ID" value="MBF6298245.1"/>
    <property type="molecule type" value="Genomic_DNA"/>
</dbReference>
<proteinExistence type="predicted"/>
<reference evidence="2 3" key="1">
    <citation type="submission" date="2020-10" db="EMBL/GenBank/DDBJ databases">
        <title>Identification of Nocardia species via Next-generation sequencing and recognition of intraspecies genetic diversity.</title>
        <authorList>
            <person name="Li P."/>
            <person name="Li P."/>
            <person name="Lu B."/>
        </authorList>
    </citation>
    <scope>NUCLEOTIDE SEQUENCE [LARGE SCALE GENOMIC DNA]</scope>
    <source>
        <strain evidence="2 3">BJ06-0157</strain>
    </source>
</reference>
<evidence type="ECO:0000313" key="2">
    <source>
        <dbReference type="EMBL" id="MBF6298245.1"/>
    </source>
</evidence>
<organism evidence="2 3">
    <name type="scientific">Nocardia amamiensis</name>
    <dbReference type="NCBI Taxonomy" id="404578"/>
    <lineage>
        <taxon>Bacteria</taxon>
        <taxon>Bacillati</taxon>
        <taxon>Actinomycetota</taxon>
        <taxon>Actinomycetes</taxon>
        <taxon>Mycobacteriales</taxon>
        <taxon>Nocardiaceae</taxon>
        <taxon>Nocardia</taxon>
    </lineage>
</organism>
<protein>
    <submittedName>
        <fullName evidence="2">Uncharacterized protein</fullName>
    </submittedName>
</protein>
<evidence type="ECO:0000256" key="1">
    <source>
        <dbReference type="SAM" id="MobiDB-lite"/>
    </source>
</evidence>
<sequence>MKPIHCLLGRHDRRPANYSHPPCADDNREYGYLESRCVRCQPPAPETRAAAACKCTLPRDRTSEHVVAQLHAQGIKPDGRYARLFTEDALLVVRRRKPPPEMEIDGRGYTPERPTP</sequence>
<name>A0ABS0CNV3_9NOCA</name>
<dbReference type="Proteomes" id="UP000702209">
    <property type="component" value="Unassembled WGS sequence"/>
</dbReference>